<evidence type="ECO:0000256" key="3">
    <source>
        <dbReference type="ARBA" id="ARBA00022989"/>
    </source>
</evidence>
<dbReference type="GO" id="GO:0005886">
    <property type="term" value="C:plasma membrane"/>
    <property type="evidence" value="ECO:0007669"/>
    <property type="project" value="TreeGrafter"/>
</dbReference>
<gene>
    <name evidence="7" type="ORF">DPMN_036503</name>
</gene>
<dbReference type="PANTHER" id="PTHR24028">
    <property type="entry name" value="CADHERIN-87A"/>
    <property type="match status" value="1"/>
</dbReference>
<accession>A0A9D4RNW3</accession>
<evidence type="ECO:0000256" key="4">
    <source>
        <dbReference type="ARBA" id="ARBA00023180"/>
    </source>
</evidence>
<evidence type="ECO:0000259" key="6">
    <source>
        <dbReference type="PROSITE" id="PS50268"/>
    </source>
</evidence>
<reference evidence="7" key="1">
    <citation type="journal article" date="2019" name="bioRxiv">
        <title>The Genome of the Zebra Mussel, Dreissena polymorpha: A Resource for Invasive Species Research.</title>
        <authorList>
            <person name="McCartney M.A."/>
            <person name="Auch B."/>
            <person name="Kono T."/>
            <person name="Mallez S."/>
            <person name="Zhang Y."/>
            <person name="Obille A."/>
            <person name="Becker A."/>
            <person name="Abrahante J.E."/>
            <person name="Garbe J."/>
            <person name="Badalamenti J.P."/>
            <person name="Herman A."/>
            <person name="Mangelson H."/>
            <person name="Liachko I."/>
            <person name="Sullivan S."/>
            <person name="Sone E.D."/>
            <person name="Koren S."/>
            <person name="Silverstein K.A.T."/>
            <person name="Beckman K.B."/>
            <person name="Gohl D.M."/>
        </authorList>
    </citation>
    <scope>NUCLEOTIDE SEQUENCE</scope>
    <source>
        <strain evidence="7">Duluth1</strain>
        <tissue evidence="7">Whole animal</tissue>
    </source>
</reference>
<keyword evidence="4" id="KW-0325">Glycoprotein</keyword>
<keyword evidence="8" id="KW-1185">Reference proteome</keyword>
<evidence type="ECO:0000256" key="2">
    <source>
        <dbReference type="ARBA" id="ARBA00022692"/>
    </source>
</evidence>
<sequence length="143" mass="15893">MNTEYLDLLILKNNNKRIPFLCISQLLVSAYDTGAPLAVVRETVTIIVNRNLNTPLFDKQLYEETVNDFEPVGSSVLVVTARDADITSPENQVSYDIVSTSTNTLFEMFAINPGSGLITINRALTTESINNYRVSCTLFYFAG</sequence>
<dbReference type="PROSITE" id="PS50268">
    <property type="entry name" value="CADHERIN_2"/>
    <property type="match status" value="1"/>
</dbReference>
<dbReference type="Pfam" id="PF00028">
    <property type="entry name" value="Cadherin"/>
    <property type="match status" value="1"/>
</dbReference>
<evidence type="ECO:0000313" key="7">
    <source>
        <dbReference type="EMBL" id="KAH3873272.1"/>
    </source>
</evidence>
<name>A0A9D4RNW3_DREPO</name>
<keyword evidence="5" id="KW-0106">Calcium</keyword>
<dbReference type="Proteomes" id="UP000828390">
    <property type="component" value="Unassembled WGS sequence"/>
</dbReference>
<dbReference type="EMBL" id="JAIWYP010000002">
    <property type="protein sequence ID" value="KAH3873272.1"/>
    <property type="molecule type" value="Genomic_DNA"/>
</dbReference>
<dbReference type="CDD" id="cd11304">
    <property type="entry name" value="Cadherin_repeat"/>
    <property type="match status" value="1"/>
</dbReference>
<dbReference type="Gene3D" id="2.60.40.60">
    <property type="entry name" value="Cadherins"/>
    <property type="match status" value="1"/>
</dbReference>
<evidence type="ECO:0000256" key="5">
    <source>
        <dbReference type="PROSITE-ProRule" id="PRU00043"/>
    </source>
</evidence>
<protein>
    <recommendedName>
        <fullName evidence="6">Cadherin domain-containing protein</fullName>
    </recommendedName>
</protein>
<organism evidence="7 8">
    <name type="scientific">Dreissena polymorpha</name>
    <name type="common">Zebra mussel</name>
    <name type="synonym">Mytilus polymorpha</name>
    <dbReference type="NCBI Taxonomy" id="45954"/>
    <lineage>
        <taxon>Eukaryota</taxon>
        <taxon>Metazoa</taxon>
        <taxon>Spiralia</taxon>
        <taxon>Lophotrochozoa</taxon>
        <taxon>Mollusca</taxon>
        <taxon>Bivalvia</taxon>
        <taxon>Autobranchia</taxon>
        <taxon>Heteroconchia</taxon>
        <taxon>Euheterodonta</taxon>
        <taxon>Imparidentia</taxon>
        <taxon>Neoheterodontei</taxon>
        <taxon>Myida</taxon>
        <taxon>Dreissenoidea</taxon>
        <taxon>Dreissenidae</taxon>
        <taxon>Dreissena</taxon>
    </lineage>
</organism>
<dbReference type="InterPro" id="IPR002126">
    <property type="entry name" value="Cadherin-like_dom"/>
</dbReference>
<keyword evidence="3" id="KW-0472">Membrane</keyword>
<dbReference type="InterPro" id="IPR050174">
    <property type="entry name" value="Protocadherin/Cadherin-CA"/>
</dbReference>
<dbReference type="GO" id="GO:0007156">
    <property type="term" value="P:homophilic cell adhesion via plasma membrane adhesion molecules"/>
    <property type="evidence" value="ECO:0007669"/>
    <property type="project" value="InterPro"/>
</dbReference>
<dbReference type="PANTHER" id="PTHR24028:SF328">
    <property type="entry name" value="CADHERIN-3"/>
    <property type="match status" value="1"/>
</dbReference>
<evidence type="ECO:0000256" key="1">
    <source>
        <dbReference type="ARBA" id="ARBA00004167"/>
    </source>
</evidence>
<dbReference type="SUPFAM" id="SSF49313">
    <property type="entry name" value="Cadherin-like"/>
    <property type="match status" value="1"/>
</dbReference>
<reference evidence="7" key="2">
    <citation type="submission" date="2020-11" db="EMBL/GenBank/DDBJ databases">
        <authorList>
            <person name="McCartney M.A."/>
            <person name="Auch B."/>
            <person name="Kono T."/>
            <person name="Mallez S."/>
            <person name="Becker A."/>
            <person name="Gohl D.M."/>
            <person name="Silverstein K.A.T."/>
            <person name="Koren S."/>
            <person name="Bechman K.B."/>
            <person name="Herman A."/>
            <person name="Abrahante J.E."/>
            <person name="Garbe J."/>
        </authorList>
    </citation>
    <scope>NUCLEOTIDE SEQUENCE</scope>
    <source>
        <strain evidence="7">Duluth1</strain>
        <tissue evidence="7">Whole animal</tissue>
    </source>
</reference>
<evidence type="ECO:0000313" key="8">
    <source>
        <dbReference type="Proteomes" id="UP000828390"/>
    </source>
</evidence>
<keyword evidence="3" id="KW-1133">Transmembrane helix</keyword>
<comment type="subcellular location">
    <subcellularLocation>
        <location evidence="1">Membrane</location>
        <topology evidence="1">Single-pass membrane protein</topology>
    </subcellularLocation>
</comment>
<dbReference type="InterPro" id="IPR015919">
    <property type="entry name" value="Cadherin-like_sf"/>
</dbReference>
<dbReference type="GO" id="GO:0005509">
    <property type="term" value="F:calcium ion binding"/>
    <property type="evidence" value="ECO:0007669"/>
    <property type="project" value="UniProtKB-UniRule"/>
</dbReference>
<keyword evidence="2" id="KW-0812">Transmembrane</keyword>
<proteinExistence type="predicted"/>
<dbReference type="AlphaFoldDB" id="A0A9D4RNW3"/>
<feature type="domain" description="Cadherin" evidence="6">
    <location>
        <begin position="58"/>
        <end position="134"/>
    </location>
</feature>
<comment type="caution">
    <text evidence="7">The sequence shown here is derived from an EMBL/GenBank/DDBJ whole genome shotgun (WGS) entry which is preliminary data.</text>
</comment>